<evidence type="ECO:0000313" key="2">
    <source>
        <dbReference type="Ensembl" id="ENSPKIP00000013186.1"/>
    </source>
</evidence>
<proteinExistence type="predicted"/>
<dbReference type="GeneTree" id="ENSGT00990000212267"/>
<feature type="chain" id="PRO_5017418956" evidence="1">
    <location>
        <begin position="27"/>
        <end position="171"/>
    </location>
</feature>
<evidence type="ECO:0000256" key="1">
    <source>
        <dbReference type="SAM" id="SignalP"/>
    </source>
</evidence>
<dbReference type="GeneID" id="140587684"/>
<dbReference type="Ensembl" id="ENSPKIT00000037603.1">
    <property type="protein sequence ID" value="ENSPKIP00000013186.1"/>
    <property type="gene ID" value="ENSPKIG00000000716.1"/>
</dbReference>
<keyword evidence="1" id="KW-0732">Signal</keyword>
<dbReference type="RefSeq" id="XP_072565327.1">
    <property type="nucleotide sequence ID" value="XM_072709226.1"/>
</dbReference>
<organism evidence="2 3">
    <name type="scientific">Paramormyrops kingsleyae</name>
    <dbReference type="NCBI Taxonomy" id="1676925"/>
    <lineage>
        <taxon>Eukaryota</taxon>
        <taxon>Metazoa</taxon>
        <taxon>Chordata</taxon>
        <taxon>Craniata</taxon>
        <taxon>Vertebrata</taxon>
        <taxon>Euteleostomi</taxon>
        <taxon>Actinopterygii</taxon>
        <taxon>Neopterygii</taxon>
        <taxon>Teleostei</taxon>
        <taxon>Osteoglossocephala</taxon>
        <taxon>Osteoglossomorpha</taxon>
        <taxon>Osteoglossiformes</taxon>
        <taxon>Mormyridae</taxon>
        <taxon>Paramormyrops</taxon>
    </lineage>
</organism>
<reference evidence="2" key="1">
    <citation type="submission" date="2025-08" db="UniProtKB">
        <authorList>
            <consortium name="Ensembl"/>
        </authorList>
    </citation>
    <scope>IDENTIFICATION</scope>
</reference>
<protein>
    <submittedName>
        <fullName evidence="2">Uncharacterized protein</fullName>
    </submittedName>
</protein>
<feature type="signal peptide" evidence="1">
    <location>
        <begin position="1"/>
        <end position="26"/>
    </location>
</feature>
<dbReference type="Proteomes" id="UP000261540">
    <property type="component" value="Unplaced"/>
</dbReference>
<dbReference type="AlphaFoldDB" id="A0A3B3R696"/>
<keyword evidence="3" id="KW-1185">Reference proteome</keyword>
<name>A0A3B3R696_9TELE</name>
<evidence type="ECO:0000313" key="3">
    <source>
        <dbReference type="Proteomes" id="UP000261540"/>
    </source>
</evidence>
<reference evidence="2" key="2">
    <citation type="submission" date="2025-09" db="UniProtKB">
        <authorList>
            <consortium name="Ensembl"/>
        </authorList>
    </citation>
    <scope>IDENTIFICATION</scope>
</reference>
<accession>A0A3B3R696</accession>
<sequence>MIGQRRLFLLWAWALLMAVLCPPVQAKRGGTAWRGRSMGANRAVGARYQPMQGPGYGGGYGAGALPSYSKSSSNTGLKMAGAAAAGVVGGAMLSRGLSSMGQPRYDHGGYGYNGYDRYGDYPPGVRHGDIAYDVEFHNGTSGDHVRSRSSATSLPNTFTIITSLVCFLLEQ</sequence>